<feature type="transmembrane region" description="Helical" evidence="7">
    <location>
        <begin position="190"/>
        <end position="215"/>
    </location>
</feature>
<evidence type="ECO:0000256" key="1">
    <source>
        <dbReference type="ARBA" id="ARBA00004651"/>
    </source>
</evidence>
<keyword evidence="6 7" id="KW-0472">Membrane</keyword>
<feature type="transmembrane region" description="Helical" evidence="7">
    <location>
        <begin position="313"/>
        <end position="334"/>
    </location>
</feature>
<dbReference type="EMBL" id="BAAAZD010000002">
    <property type="protein sequence ID" value="GAA4008504.1"/>
    <property type="molecule type" value="Genomic_DNA"/>
</dbReference>
<keyword evidence="5 7" id="KW-1133">Transmembrane helix</keyword>
<name>A0ABP7S9E0_9SPHN</name>
<sequence>MNPLKLLPGVLLSVLVALAASLLGDAEAALFGRPWLEPLVLAILLGMVVGNAVKLPDSAEPGIQFSAKTVLDIAVALLGATLSWSAVRALGGELFLIIVLVVMAALGLVFLIGRALGLGPRLAMLIAAGNAICGNSAIAAVAPIIGAKREEVAAAIALTALIGVVTVIVLPFAVFGFGQDLPDYAVLTGLTVYAVPQVVAAAAPFGTAAIALATLVKLSRVVMLGPLTLLLALLAPRFAEEGTPGAGSGRAKLYLPWFIIAFALLAAARTTGWISGDLAATLGTISKQLSTVAMAALGLGVRFSSLRKAAPKVALTSALAAALMLVLAALSLLLV</sequence>
<feature type="transmembrane region" description="Helical" evidence="7">
    <location>
        <begin position="38"/>
        <end position="57"/>
    </location>
</feature>
<feature type="transmembrane region" description="Helical" evidence="7">
    <location>
        <begin position="251"/>
        <end position="268"/>
    </location>
</feature>
<proteinExistence type="inferred from homology"/>
<keyword evidence="3" id="KW-1003">Cell membrane</keyword>
<feature type="transmembrane region" description="Helical" evidence="7">
    <location>
        <begin position="152"/>
        <end position="178"/>
    </location>
</feature>
<feature type="transmembrane region" description="Helical" evidence="7">
    <location>
        <begin position="93"/>
        <end position="113"/>
    </location>
</feature>
<dbReference type="PANTHER" id="PTHR30106:SF2">
    <property type="entry name" value="UPF0324 INNER MEMBRANE PROTEIN YEIH"/>
    <property type="match status" value="1"/>
</dbReference>
<evidence type="ECO:0000256" key="2">
    <source>
        <dbReference type="ARBA" id="ARBA00007977"/>
    </source>
</evidence>
<dbReference type="Proteomes" id="UP001501310">
    <property type="component" value="Unassembled WGS sequence"/>
</dbReference>
<feature type="transmembrane region" description="Helical" evidence="7">
    <location>
        <begin position="280"/>
        <end position="301"/>
    </location>
</feature>
<feature type="transmembrane region" description="Helical" evidence="7">
    <location>
        <begin position="69"/>
        <end position="87"/>
    </location>
</feature>
<keyword evidence="4 7" id="KW-0812">Transmembrane</keyword>
<comment type="caution">
    <text evidence="8">The sequence shown here is derived from an EMBL/GenBank/DDBJ whole genome shotgun (WGS) entry which is preliminary data.</text>
</comment>
<reference evidence="9" key="1">
    <citation type="journal article" date="2019" name="Int. J. Syst. Evol. Microbiol.">
        <title>The Global Catalogue of Microorganisms (GCM) 10K type strain sequencing project: providing services to taxonomists for standard genome sequencing and annotation.</title>
        <authorList>
            <consortium name="The Broad Institute Genomics Platform"/>
            <consortium name="The Broad Institute Genome Sequencing Center for Infectious Disease"/>
            <person name="Wu L."/>
            <person name="Ma J."/>
        </authorList>
    </citation>
    <scope>NUCLEOTIDE SEQUENCE [LARGE SCALE GENOMIC DNA]</scope>
    <source>
        <strain evidence="9">JCM 16603</strain>
    </source>
</reference>
<dbReference type="PANTHER" id="PTHR30106">
    <property type="entry name" value="INNER MEMBRANE PROTEIN YEIH-RELATED"/>
    <property type="match status" value="1"/>
</dbReference>
<keyword evidence="9" id="KW-1185">Reference proteome</keyword>
<evidence type="ECO:0000256" key="4">
    <source>
        <dbReference type="ARBA" id="ARBA00022692"/>
    </source>
</evidence>
<comment type="similarity">
    <text evidence="2">Belongs to the UPF0324 family.</text>
</comment>
<protein>
    <submittedName>
        <fullName evidence="8">YeiH family protein</fullName>
    </submittedName>
</protein>
<feature type="transmembrane region" description="Helical" evidence="7">
    <location>
        <begin position="125"/>
        <end position="146"/>
    </location>
</feature>
<evidence type="ECO:0000256" key="6">
    <source>
        <dbReference type="ARBA" id="ARBA00023136"/>
    </source>
</evidence>
<dbReference type="Pfam" id="PF03601">
    <property type="entry name" value="Cons_hypoth698"/>
    <property type="match status" value="1"/>
</dbReference>
<evidence type="ECO:0000256" key="7">
    <source>
        <dbReference type="SAM" id="Phobius"/>
    </source>
</evidence>
<dbReference type="InterPro" id="IPR018383">
    <property type="entry name" value="UPF0324_pro"/>
</dbReference>
<evidence type="ECO:0000313" key="8">
    <source>
        <dbReference type="EMBL" id="GAA4008504.1"/>
    </source>
</evidence>
<feature type="transmembrane region" description="Helical" evidence="7">
    <location>
        <begin position="221"/>
        <end position="239"/>
    </location>
</feature>
<comment type="subcellular location">
    <subcellularLocation>
        <location evidence="1">Cell membrane</location>
        <topology evidence="1">Multi-pass membrane protein</topology>
    </subcellularLocation>
</comment>
<evidence type="ECO:0000313" key="9">
    <source>
        <dbReference type="Proteomes" id="UP001501310"/>
    </source>
</evidence>
<accession>A0ABP7S9E0</accession>
<evidence type="ECO:0000256" key="5">
    <source>
        <dbReference type="ARBA" id="ARBA00022989"/>
    </source>
</evidence>
<evidence type="ECO:0000256" key="3">
    <source>
        <dbReference type="ARBA" id="ARBA00022475"/>
    </source>
</evidence>
<gene>
    <name evidence="8" type="ORF">GCM10022211_22630</name>
</gene>
<organism evidence="8 9">
    <name type="scientific">Sphingomonas humi</name>
    <dbReference type="NCBI Taxonomy" id="335630"/>
    <lineage>
        <taxon>Bacteria</taxon>
        <taxon>Pseudomonadati</taxon>
        <taxon>Pseudomonadota</taxon>
        <taxon>Alphaproteobacteria</taxon>
        <taxon>Sphingomonadales</taxon>
        <taxon>Sphingomonadaceae</taxon>
        <taxon>Sphingomonas</taxon>
    </lineage>
</organism>
<dbReference type="RefSeq" id="WP_344710388.1">
    <property type="nucleotide sequence ID" value="NZ_BAAAZD010000002.1"/>
</dbReference>